<feature type="transmembrane region" description="Helical" evidence="1">
    <location>
        <begin position="12"/>
        <end position="36"/>
    </location>
</feature>
<keyword evidence="1" id="KW-1133">Transmembrane helix</keyword>
<evidence type="ECO:0000256" key="1">
    <source>
        <dbReference type="SAM" id="Phobius"/>
    </source>
</evidence>
<organism evidence="2 3">
    <name type="scientific">Candidatus Caccosoma faecigallinarum</name>
    <dbReference type="NCBI Taxonomy" id="2840720"/>
    <lineage>
        <taxon>Bacteria</taxon>
        <taxon>Bacillati</taxon>
        <taxon>Bacillota</taxon>
        <taxon>Bacillota incertae sedis</taxon>
        <taxon>Candidatus Caccosoma</taxon>
    </lineage>
</organism>
<reference evidence="2" key="2">
    <citation type="journal article" date="2021" name="PeerJ">
        <title>Extensive microbial diversity within the chicken gut microbiome revealed by metagenomics and culture.</title>
        <authorList>
            <person name="Gilroy R."/>
            <person name="Ravi A."/>
            <person name="Getino M."/>
            <person name="Pursley I."/>
            <person name="Horton D.L."/>
            <person name="Alikhan N.F."/>
            <person name="Baker D."/>
            <person name="Gharbi K."/>
            <person name="Hall N."/>
            <person name="Watson M."/>
            <person name="Adriaenssens E.M."/>
            <person name="Foster-Nyarko E."/>
            <person name="Jarju S."/>
            <person name="Secka A."/>
            <person name="Antonio M."/>
            <person name="Oren A."/>
            <person name="Chaudhuri R.R."/>
            <person name="La Ragione R."/>
            <person name="Hildebrand F."/>
            <person name="Pallen M.J."/>
        </authorList>
    </citation>
    <scope>NUCLEOTIDE SEQUENCE</scope>
    <source>
        <strain evidence="2">14508</strain>
    </source>
</reference>
<reference evidence="2" key="1">
    <citation type="submission" date="2020-10" db="EMBL/GenBank/DDBJ databases">
        <authorList>
            <person name="Gilroy R."/>
        </authorList>
    </citation>
    <scope>NUCLEOTIDE SEQUENCE</scope>
    <source>
        <strain evidence="2">14508</strain>
    </source>
</reference>
<dbReference type="EMBL" id="DVKI01000191">
    <property type="protein sequence ID" value="HIT17909.1"/>
    <property type="molecule type" value="Genomic_DNA"/>
</dbReference>
<sequence length="174" mass="19411">MQKIDKKCLFNVVLGVSIVSLITAVVLLFSNFFQIVQSEIPSTYDWPVTTLIISGLLIGGAIVLFCLRLTNENRTLKAAGILVDFIAFLLVFIFMLTLISTDTIKITIQTLLLTAEVPFAIMIALVDFHDLKDFVTIDVKPNNQKTEEIKDVETEAEVIETKADDDAKIEETNE</sequence>
<feature type="transmembrane region" description="Helical" evidence="1">
    <location>
        <begin position="106"/>
        <end position="126"/>
    </location>
</feature>
<dbReference type="AlphaFoldDB" id="A0A9D1G996"/>
<feature type="transmembrane region" description="Helical" evidence="1">
    <location>
        <begin position="48"/>
        <end position="67"/>
    </location>
</feature>
<dbReference type="Proteomes" id="UP000886893">
    <property type="component" value="Unassembled WGS sequence"/>
</dbReference>
<protein>
    <submittedName>
        <fullName evidence="2">Uncharacterized protein</fullName>
    </submittedName>
</protein>
<keyword evidence="1" id="KW-0812">Transmembrane</keyword>
<keyword evidence="1" id="KW-0472">Membrane</keyword>
<comment type="caution">
    <text evidence="2">The sequence shown here is derived from an EMBL/GenBank/DDBJ whole genome shotgun (WGS) entry which is preliminary data.</text>
</comment>
<name>A0A9D1G996_9FIRM</name>
<feature type="transmembrane region" description="Helical" evidence="1">
    <location>
        <begin position="79"/>
        <end position="100"/>
    </location>
</feature>
<proteinExistence type="predicted"/>
<evidence type="ECO:0000313" key="2">
    <source>
        <dbReference type="EMBL" id="HIT17909.1"/>
    </source>
</evidence>
<accession>A0A9D1G996</accession>
<evidence type="ECO:0000313" key="3">
    <source>
        <dbReference type="Proteomes" id="UP000886893"/>
    </source>
</evidence>
<gene>
    <name evidence="2" type="ORF">IAD04_06025</name>
</gene>